<protein>
    <submittedName>
        <fullName evidence="2">Uncharacterized protein</fullName>
    </submittedName>
</protein>
<evidence type="ECO:0000313" key="2">
    <source>
        <dbReference type="EMBL" id="KTD57214.1"/>
    </source>
</evidence>
<proteinExistence type="predicted"/>
<gene>
    <name evidence="2" type="ORF">Lsha_2596</name>
</gene>
<name>A0A0W0YKR6_9GAMM</name>
<dbReference type="EMBL" id="LNYW01000069">
    <property type="protein sequence ID" value="KTD57214.1"/>
    <property type="molecule type" value="Genomic_DNA"/>
</dbReference>
<comment type="caution">
    <text evidence="2">The sequence shown here is derived from an EMBL/GenBank/DDBJ whole genome shotgun (WGS) entry which is preliminary data.</text>
</comment>
<dbReference type="eggNOG" id="ENOG5033FAU">
    <property type="taxonomic scope" value="Bacteria"/>
</dbReference>
<keyword evidence="1" id="KW-0732">Signal</keyword>
<accession>A0A0W0YKR6</accession>
<dbReference type="RefSeq" id="WP_018577298.1">
    <property type="nucleotide sequence ID" value="NZ_KB892399.1"/>
</dbReference>
<dbReference type="Proteomes" id="UP000054600">
    <property type="component" value="Unassembled WGS sequence"/>
</dbReference>
<evidence type="ECO:0000313" key="3">
    <source>
        <dbReference type="Proteomes" id="UP000054600"/>
    </source>
</evidence>
<keyword evidence="3" id="KW-1185">Reference proteome</keyword>
<feature type="chain" id="PRO_5006917709" evidence="1">
    <location>
        <begin position="20"/>
        <end position="186"/>
    </location>
</feature>
<sequence length="186" mass="21128">MKQRVLLVLLWCCAVHAMAGDTVLKLYRPFGDVVEQVKPVVTRVVDGVCYSQSQLITREDAWRCQAEGRFYDPCFVKTGGKRMEALCPQSPWVGDSVQINVSAPLNNEQHATLDMSRTFPWAVELANGEQCQAVQTNEVYDAMPVRYRCSNNNLLIGYLQRCKTVWSMLEKTPNGVVTVDFDKVWF</sequence>
<feature type="signal peptide" evidence="1">
    <location>
        <begin position="1"/>
        <end position="19"/>
    </location>
</feature>
<dbReference type="AlphaFoldDB" id="A0A0W0YKR6"/>
<evidence type="ECO:0000256" key="1">
    <source>
        <dbReference type="SAM" id="SignalP"/>
    </source>
</evidence>
<dbReference type="OrthoDB" id="5641192at2"/>
<dbReference type="PATRIC" id="fig|1122169.6.peg.2997"/>
<reference evidence="2 3" key="1">
    <citation type="submission" date="2015-11" db="EMBL/GenBank/DDBJ databases">
        <title>Genomic analysis of 38 Legionella species identifies large and diverse effector repertoires.</title>
        <authorList>
            <person name="Burstein D."/>
            <person name="Amaro F."/>
            <person name="Zusman T."/>
            <person name="Lifshitz Z."/>
            <person name="Cohen O."/>
            <person name="Gilbert J.A."/>
            <person name="Pupko T."/>
            <person name="Shuman H.A."/>
            <person name="Segal G."/>
        </authorList>
    </citation>
    <scope>NUCLEOTIDE SEQUENCE [LARGE SCALE GENOMIC DNA]</scope>
    <source>
        <strain evidence="2 3">ATCC 49655</strain>
    </source>
</reference>
<organism evidence="2 3">
    <name type="scientific">Legionella shakespearei DSM 23087</name>
    <dbReference type="NCBI Taxonomy" id="1122169"/>
    <lineage>
        <taxon>Bacteria</taxon>
        <taxon>Pseudomonadati</taxon>
        <taxon>Pseudomonadota</taxon>
        <taxon>Gammaproteobacteria</taxon>
        <taxon>Legionellales</taxon>
        <taxon>Legionellaceae</taxon>
        <taxon>Legionella</taxon>
    </lineage>
</organism>